<reference evidence="12 13" key="1">
    <citation type="journal article" date="2011" name="J. Bacteriol.">
        <title>Complete genome sequence of the animal pathogen Listeria ivanovii, which provides insights into host specificities and evolution of the genus Listeria.</title>
        <authorList>
            <person name="Buchrieser C."/>
            <person name="Rusniok C."/>
            <person name="Garrido P."/>
            <person name="Hain T."/>
            <person name="Scortti M."/>
            <person name="Lampidis R."/>
            <person name="Karst U."/>
            <person name="Chakraborty T."/>
            <person name="Cossart P."/>
            <person name="Kreft J."/>
            <person name="Vazquez-Boland J.A."/>
            <person name="Goebel W."/>
            <person name="Glaser P."/>
        </authorList>
    </citation>
    <scope>NUCLEOTIDE SEQUENCE [LARGE SCALE GENOMIC DNA]</scope>
    <source>
        <strain evidence="13">ATCC BAA-678 / PAM 55</strain>
    </source>
</reference>
<comment type="similarity">
    <text evidence="10">Belongs to the class-II aminoacyl-tRNA synthetase family. ProS type 1 subfamily.</text>
</comment>
<dbReference type="Proteomes" id="UP000001286">
    <property type="component" value="Chromosome"/>
</dbReference>
<dbReference type="SUPFAM" id="SSF52954">
    <property type="entry name" value="Class II aaRS ABD-related"/>
    <property type="match status" value="1"/>
</dbReference>
<proteinExistence type="inferred from homology"/>
<feature type="domain" description="Aminoacyl-transfer RNA synthetases class-II family profile" evidence="11">
    <location>
        <begin position="51"/>
        <end position="470"/>
    </location>
</feature>
<keyword evidence="8 10" id="KW-0030">Aminoacyl-tRNA synthetase</keyword>
<dbReference type="CDD" id="cd00779">
    <property type="entry name" value="ProRS_core_prok"/>
    <property type="match status" value="1"/>
</dbReference>
<dbReference type="SUPFAM" id="SSF55681">
    <property type="entry name" value="Class II aaRS and biotin synthetases"/>
    <property type="match status" value="1"/>
</dbReference>
<evidence type="ECO:0000256" key="9">
    <source>
        <dbReference type="ARBA" id="ARBA00047671"/>
    </source>
</evidence>
<dbReference type="HOGENOM" id="CLU_016739_0_0_9"/>
<dbReference type="GO" id="GO:0005829">
    <property type="term" value="C:cytosol"/>
    <property type="evidence" value="ECO:0007669"/>
    <property type="project" value="TreeGrafter"/>
</dbReference>
<dbReference type="EMBL" id="FR687253">
    <property type="protein sequence ID" value="CBW85752.1"/>
    <property type="molecule type" value="Genomic_DNA"/>
</dbReference>
<dbReference type="InterPro" id="IPR004154">
    <property type="entry name" value="Anticodon-bd"/>
</dbReference>
<dbReference type="InterPro" id="IPR045864">
    <property type="entry name" value="aa-tRNA-synth_II/BPL/LPL"/>
</dbReference>
<keyword evidence="6 10" id="KW-0067">ATP-binding</keyword>
<dbReference type="InterPro" id="IPR002314">
    <property type="entry name" value="aa-tRNA-synt_IIb"/>
</dbReference>
<dbReference type="PIRSF" id="PIRSF001535">
    <property type="entry name" value="ProRS_1"/>
    <property type="match status" value="1"/>
</dbReference>
<evidence type="ECO:0000256" key="8">
    <source>
        <dbReference type="ARBA" id="ARBA00023146"/>
    </source>
</evidence>
<evidence type="ECO:0000256" key="7">
    <source>
        <dbReference type="ARBA" id="ARBA00022917"/>
    </source>
</evidence>
<evidence type="ECO:0000259" key="11">
    <source>
        <dbReference type="PROSITE" id="PS50862"/>
    </source>
</evidence>
<dbReference type="RefSeq" id="WP_014092710.1">
    <property type="nucleotide sequence ID" value="NC_016011.1"/>
</dbReference>
<dbReference type="KEGG" id="liv:LIV_1270"/>
<dbReference type="eggNOG" id="COG0442">
    <property type="taxonomic scope" value="Bacteria"/>
</dbReference>
<dbReference type="Gene3D" id="3.30.930.10">
    <property type="entry name" value="Bira Bifunctional Protein, Domain 2"/>
    <property type="match status" value="2"/>
</dbReference>
<protein>
    <recommendedName>
        <fullName evidence="10">Proline--tRNA ligase</fullName>
        <ecNumber evidence="10">6.1.1.15</ecNumber>
    </recommendedName>
    <alternativeName>
        <fullName evidence="10">Prolyl-tRNA synthetase</fullName>
        <shortName evidence="10">ProRS</shortName>
    </alternativeName>
</protein>
<keyword evidence="5 10" id="KW-0547">Nucleotide-binding</keyword>
<dbReference type="GO" id="GO:0016740">
    <property type="term" value="F:transferase activity"/>
    <property type="evidence" value="ECO:0007669"/>
    <property type="project" value="UniProtKB-ARBA"/>
</dbReference>
<dbReference type="InterPro" id="IPR006195">
    <property type="entry name" value="aa-tRNA-synth_II"/>
</dbReference>
<dbReference type="GO" id="GO:0002161">
    <property type="term" value="F:aminoacyl-tRNA deacylase activity"/>
    <property type="evidence" value="ECO:0007669"/>
    <property type="project" value="InterPro"/>
</dbReference>
<dbReference type="InterPro" id="IPR036621">
    <property type="entry name" value="Anticodon-bd_dom_sf"/>
</dbReference>
<dbReference type="CDD" id="cd04334">
    <property type="entry name" value="ProRS-INS"/>
    <property type="match status" value="1"/>
</dbReference>
<dbReference type="OrthoDB" id="9809052at2"/>
<keyword evidence="3 10" id="KW-0963">Cytoplasm</keyword>
<evidence type="ECO:0000313" key="12">
    <source>
        <dbReference type="EMBL" id="CBW85752.1"/>
    </source>
</evidence>
<evidence type="ECO:0000256" key="2">
    <source>
        <dbReference type="ARBA" id="ARBA00011738"/>
    </source>
</evidence>
<keyword evidence="4 10" id="KW-0436">Ligase</keyword>
<sequence>MRQTMTFIPTLKEVPADAEVKSHQLLLRAGFIRQTASGIYSYLPLATLTLRKIEAIIREELEAVGAAELLMPALQPAELWQESGRWNDYGPELMRLKDRASRDFALGPTHEEVITALLRDEIKSYKRLPLTLYQIQTKFRDEKRPRFGLLRGREFIMKDAYSFHATNESLDEVYDLMHQAYANIFSRCGLEFRSVIADSGSIGGKETKEFMALSEIGEDTIAYSDASDYAANVEMAPVLHMEKKSHELEKELEKVTTPNQKTIADIVTFLEVPIEKTMKSMLYQVDEEVIMVLVRGDHEVNDIKIKNALDATNVELVDPAMAVELLGANFGSLGPIGVPENVRIFADNAVKDMVNAVAGANEDGFHYVNVNPTRDFEVTSYFDLRMIQVGDLSPDGQGVIKFAEGIEVGHIFKLGTKYSQAMNATILDENGRAQPIIMGCYGIGVSRILSAIAEQSNDENGLVWDKKISPFDLHLIPVNMKSEEQVAFAETLYASLQQAGYSVLIDDRGERAGVKFADADLIGLPLRITVGKKAAEGIVEVKIRKTGEMIEVRQEELLNTLPILFGDK</sequence>
<evidence type="ECO:0000256" key="3">
    <source>
        <dbReference type="ARBA" id="ARBA00022490"/>
    </source>
</evidence>
<dbReference type="EC" id="6.1.1.15" evidence="10"/>
<gene>
    <name evidence="10 12" type="primary">proS</name>
    <name evidence="12" type="ordered locus">LIV_1270</name>
</gene>
<dbReference type="InterPro" id="IPR002316">
    <property type="entry name" value="Pro-tRNA-ligase_IIa"/>
</dbReference>
<dbReference type="Gene3D" id="3.40.50.800">
    <property type="entry name" value="Anticodon-binding domain"/>
    <property type="match status" value="1"/>
</dbReference>
<evidence type="ECO:0000256" key="1">
    <source>
        <dbReference type="ARBA" id="ARBA00004496"/>
    </source>
</evidence>
<dbReference type="GeneID" id="57076251"/>
<dbReference type="Pfam" id="PF03129">
    <property type="entry name" value="HGTP_anticodon"/>
    <property type="match status" value="1"/>
</dbReference>
<dbReference type="InterPro" id="IPR036754">
    <property type="entry name" value="YbaK/aa-tRNA-synt-asso_dom_sf"/>
</dbReference>
<dbReference type="InterPro" id="IPR033730">
    <property type="entry name" value="ProRS_core_prok"/>
</dbReference>
<organism evidence="12 13">
    <name type="scientific">Listeria ivanovii (strain ATCC BAA-678 / PAM 55)</name>
    <dbReference type="NCBI Taxonomy" id="881621"/>
    <lineage>
        <taxon>Bacteria</taxon>
        <taxon>Bacillati</taxon>
        <taxon>Bacillota</taxon>
        <taxon>Bacilli</taxon>
        <taxon>Bacillales</taxon>
        <taxon>Listeriaceae</taxon>
        <taxon>Listeria</taxon>
    </lineage>
</organism>
<comment type="function">
    <text evidence="10">Catalyzes the attachment of proline to tRNA(Pro) in a two-step reaction: proline is first activated by ATP to form Pro-AMP and then transferred to the acceptor end of tRNA(Pro). As ProRS can inadvertently accommodate and process non-cognate amino acids such as alanine and cysteine, to avoid such errors it has two additional distinct editing activities against alanine. One activity is designated as 'pretransfer' editing and involves the tRNA(Pro)-independent hydrolysis of activated Ala-AMP. The other activity is designated 'posttransfer' editing and involves deacylation of mischarged Ala-tRNA(Pro). The misacylated Cys-tRNA(Pro) is not edited by ProRS.</text>
</comment>
<dbReference type="InterPro" id="IPR023717">
    <property type="entry name" value="Pro-tRNA-Synthase_IIa_type1"/>
</dbReference>
<accession>G2ZAJ5</accession>
<dbReference type="InterPro" id="IPR050062">
    <property type="entry name" value="Pro-tRNA_synthetase"/>
</dbReference>
<evidence type="ECO:0000256" key="5">
    <source>
        <dbReference type="ARBA" id="ARBA00022741"/>
    </source>
</evidence>
<dbReference type="GO" id="GO:0140096">
    <property type="term" value="F:catalytic activity, acting on a protein"/>
    <property type="evidence" value="ECO:0007669"/>
    <property type="project" value="UniProtKB-ARBA"/>
</dbReference>
<dbReference type="FunFam" id="3.30.930.10:FF:000088">
    <property type="entry name" value="Proline--tRNA ligase"/>
    <property type="match status" value="1"/>
</dbReference>
<comment type="domain">
    <text evidence="10">Consists of three domains: the N-terminal catalytic domain, the editing domain and the C-terminal anticodon-binding domain.</text>
</comment>
<dbReference type="AlphaFoldDB" id="G2ZAJ5"/>
<dbReference type="NCBIfam" id="NF006625">
    <property type="entry name" value="PRK09194.1"/>
    <property type="match status" value="1"/>
</dbReference>
<comment type="subcellular location">
    <subcellularLocation>
        <location evidence="1 10">Cytoplasm</location>
    </subcellularLocation>
</comment>
<name>G2ZAJ5_LISIP</name>
<dbReference type="CDD" id="cd00861">
    <property type="entry name" value="ProRS_anticodon_short"/>
    <property type="match status" value="1"/>
</dbReference>
<dbReference type="GO" id="GO:0005524">
    <property type="term" value="F:ATP binding"/>
    <property type="evidence" value="ECO:0007669"/>
    <property type="project" value="UniProtKB-UniRule"/>
</dbReference>
<keyword evidence="7 10" id="KW-0648">Protein biosynthesis</keyword>
<dbReference type="InterPro" id="IPR004500">
    <property type="entry name" value="Pro-tRNA-synth_IIa_bac-type"/>
</dbReference>
<dbReference type="HAMAP" id="MF_01569">
    <property type="entry name" value="Pro_tRNA_synth_type1"/>
    <property type="match status" value="1"/>
</dbReference>
<dbReference type="GO" id="GO:0006433">
    <property type="term" value="P:prolyl-tRNA aminoacylation"/>
    <property type="evidence" value="ECO:0007669"/>
    <property type="project" value="UniProtKB-UniRule"/>
</dbReference>
<dbReference type="PANTHER" id="PTHR42753">
    <property type="entry name" value="MITOCHONDRIAL RIBOSOME PROTEIN L39/PROLYL-TRNA LIGASE FAMILY MEMBER"/>
    <property type="match status" value="1"/>
</dbReference>
<dbReference type="PANTHER" id="PTHR42753:SF2">
    <property type="entry name" value="PROLINE--TRNA LIGASE"/>
    <property type="match status" value="1"/>
</dbReference>
<comment type="subunit">
    <text evidence="2 10">Homodimer.</text>
</comment>
<evidence type="ECO:0000313" key="13">
    <source>
        <dbReference type="Proteomes" id="UP000001286"/>
    </source>
</evidence>
<evidence type="ECO:0000256" key="6">
    <source>
        <dbReference type="ARBA" id="ARBA00022840"/>
    </source>
</evidence>
<dbReference type="SUPFAM" id="SSF55826">
    <property type="entry name" value="YbaK/ProRS associated domain"/>
    <property type="match status" value="1"/>
</dbReference>
<dbReference type="Pfam" id="PF00587">
    <property type="entry name" value="tRNA-synt_2b"/>
    <property type="match status" value="1"/>
</dbReference>
<dbReference type="InterPro" id="IPR044140">
    <property type="entry name" value="ProRS_anticodon_short"/>
</dbReference>
<dbReference type="Pfam" id="PF04073">
    <property type="entry name" value="tRNA_edit"/>
    <property type="match status" value="1"/>
</dbReference>
<evidence type="ECO:0000256" key="4">
    <source>
        <dbReference type="ARBA" id="ARBA00022598"/>
    </source>
</evidence>
<dbReference type="NCBIfam" id="TIGR00409">
    <property type="entry name" value="proS_fam_II"/>
    <property type="match status" value="1"/>
</dbReference>
<dbReference type="PROSITE" id="PS50862">
    <property type="entry name" value="AA_TRNA_LIGASE_II"/>
    <property type="match status" value="1"/>
</dbReference>
<evidence type="ECO:0000256" key="10">
    <source>
        <dbReference type="HAMAP-Rule" id="MF_01569"/>
    </source>
</evidence>
<dbReference type="FunFam" id="3.30.930.10:FF:000043">
    <property type="entry name" value="Proline--tRNA ligase"/>
    <property type="match status" value="1"/>
</dbReference>
<dbReference type="GO" id="GO:0004827">
    <property type="term" value="F:proline-tRNA ligase activity"/>
    <property type="evidence" value="ECO:0007669"/>
    <property type="project" value="UniProtKB-UniRule"/>
</dbReference>
<comment type="catalytic activity">
    <reaction evidence="9 10">
        <text>tRNA(Pro) + L-proline + ATP = L-prolyl-tRNA(Pro) + AMP + diphosphate</text>
        <dbReference type="Rhea" id="RHEA:14305"/>
        <dbReference type="Rhea" id="RHEA-COMP:9700"/>
        <dbReference type="Rhea" id="RHEA-COMP:9702"/>
        <dbReference type="ChEBI" id="CHEBI:30616"/>
        <dbReference type="ChEBI" id="CHEBI:33019"/>
        <dbReference type="ChEBI" id="CHEBI:60039"/>
        <dbReference type="ChEBI" id="CHEBI:78442"/>
        <dbReference type="ChEBI" id="CHEBI:78532"/>
        <dbReference type="ChEBI" id="CHEBI:456215"/>
        <dbReference type="EC" id="6.1.1.15"/>
    </reaction>
</comment>
<dbReference type="PRINTS" id="PR01046">
    <property type="entry name" value="TRNASYNTHPRO"/>
</dbReference>
<dbReference type="InterPro" id="IPR007214">
    <property type="entry name" value="YbaK/aa-tRNA-synth-assoc-dom"/>
</dbReference>
<dbReference type="FunFam" id="3.40.50.800:FF:000011">
    <property type="entry name" value="Proline--tRNA ligase"/>
    <property type="match status" value="1"/>
</dbReference>